<dbReference type="InterPro" id="IPR013320">
    <property type="entry name" value="ConA-like_dom_sf"/>
</dbReference>
<dbReference type="EMBL" id="UINC01155196">
    <property type="protein sequence ID" value="SVD50912.1"/>
    <property type="molecule type" value="Genomic_DNA"/>
</dbReference>
<proteinExistence type="predicted"/>
<organism evidence="3">
    <name type="scientific">marine metagenome</name>
    <dbReference type="NCBI Taxonomy" id="408172"/>
    <lineage>
        <taxon>unclassified sequences</taxon>
        <taxon>metagenomes</taxon>
        <taxon>ecological metagenomes</taxon>
    </lineage>
</organism>
<feature type="region of interest" description="Disordered" evidence="2">
    <location>
        <begin position="1"/>
        <end position="20"/>
    </location>
</feature>
<dbReference type="Pfam" id="PF13385">
    <property type="entry name" value="Laminin_G_3"/>
    <property type="match status" value="1"/>
</dbReference>
<evidence type="ECO:0000256" key="2">
    <source>
        <dbReference type="SAM" id="MobiDB-lite"/>
    </source>
</evidence>
<accession>A0A382VWM0</accession>
<evidence type="ECO:0008006" key="4">
    <source>
        <dbReference type="Google" id="ProtNLM"/>
    </source>
</evidence>
<dbReference type="SUPFAM" id="SSF49899">
    <property type="entry name" value="Concanavalin A-like lectins/glucanases"/>
    <property type="match status" value="1"/>
</dbReference>
<dbReference type="AlphaFoldDB" id="A0A382VWM0"/>
<sequence>CKKDHKKPTPSGPKPFAAWDFSKDTKDQIGKMHLNLQGGAKIDKGTLMLDGHSAIARSKPLTKAINAKTLEAWVQLNNTNQRGGGVISLQTQNGKRFDAIVYGERDPGQWMAGSNGFVRTQGFNGPIDRDANKRPVHIAIVYQSDGTITGYRDGKPYGRPYKTGIQNFKAGGSEIIFGLRHGTGPGNGRMLSGKILKARLYDRALNADEVMASGSGNPNYISEKELLANLTQAQREKLTELNTSLAKLNEELRTLEEVGASAPDPWRDLAQAMFNLKEFIYL</sequence>
<feature type="non-terminal residue" evidence="3">
    <location>
        <position position="282"/>
    </location>
</feature>
<evidence type="ECO:0000313" key="3">
    <source>
        <dbReference type="EMBL" id="SVD50912.1"/>
    </source>
</evidence>
<gene>
    <name evidence="3" type="ORF">METZ01_LOCUS403766</name>
</gene>
<dbReference type="Gene3D" id="2.60.120.200">
    <property type="match status" value="1"/>
</dbReference>
<protein>
    <recommendedName>
        <fullName evidence="4">LamG-like jellyroll fold domain-containing protein</fullName>
    </recommendedName>
</protein>
<reference evidence="3" key="1">
    <citation type="submission" date="2018-05" db="EMBL/GenBank/DDBJ databases">
        <authorList>
            <person name="Lanie J.A."/>
            <person name="Ng W.-L."/>
            <person name="Kazmierczak K.M."/>
            <person name="Andrzejewski T.M."/>
            <person name="Davidsen T.M."/>
            <person name="Wayne K.J."/>
            <person name="Tettelin H."/>
            <person name="Glass J.I."/>
            <person name="Rusch D."/>
            <person name="Podicherti R."/>
            <person name="Tsui H.-C.T."/>
            <person name="Winkler M.E."/>
        </authorList>
    </citation>
    <scope>NUCLEOTIDE SEQUENCE</scope>
</reference>
<feature type="non-terminal residue" evidence="3">
    <location>
        <position position="1"/>
    </location>
</feature>
<keyword evidence="1" id="KW-0175">Coiled coil</keyword>
<evidence type="ECO:0000256" key="1">
    <source>
        <dbReference type="SAM" id="Coils"/>
    </source>
</evidence>
<feature type="coiled-coil region" evidence="1">
    <location>
        <begin position="231"/>
        <end position="258"/>
    </location>
</feature>
<name>A0A382VWM0_9ZZZZ</name>